<dbReference type="Gene3D" id="3.40.50.300">
    <property type="entry name" value="P-loop containing nucleotide triphosphate hydrolases"/>
    <property type="match status" value="1"/>
</dbReference>
<dbReference type="SUPFAM" id="SSF48452">
    <property type="entry name" value="TPR-like"/>
    <property type="match status" value="2"/>
</dbReference>
<dbReference type="Pfam" id="PF00486">
    <property type="entry name" value="Trans_reg_C"/>
    <property type="match status" value="1"/>
</dbReference>
<evidence type="ECO:0000259" key="8">
    <source>
        <dbReference type="PROSITE" id="PS51755"/>
    </source>
</evidence>
<sequence>MSESVLTATRSREAGSPDVRFQILGPVRLWRDNQELDVTAPQRRVLLAFLLARAQRSVTPGELIELLWGPSAPAHAINSLHRHIGGLRRQLEPGLPSRAGGRWLTLRGGAYRMAVDEGSLDLLRFRRLVTQARQEEPGQALSLYAEALGLWHGPVAANLDPGSRDHPVFGTIEREHAAAVEGFARTALHHGEVSMALPMLVEAAERHPLDEAVQAQLLILLAASGKQAEAVSRYEQIRRRLADELGVDPGNALRTAYEQVLRQEFLIPAEGATAPATQTAQNITDTPRREAVSAPSRPAQLPLDQRIFAPRPEVVSQVHTLVQDAVTSGPASVVVVLEGMPGIGKTTTAIHLAHKLIDQYPDGQLYINLHGFDENDAALTAEEALQNLIMGLGVDQGSIPAGRQAMAGMYRTLLSGRKVLVVLDNARDIDQVSDLLPGAAGCLTLVTSRRRLTWLRATAGAHVISLDLPDRQQARSYLAPYIGHDRIADDSHVIDAIIDQCGRLPLALAIVGVRAASYPTLSMNELLADLSAAPERLDAWQSDGVPGGVRAIFATSYRQLSAAAARMFRLLSLHPGADLTGPIAASLAAVPTRVAHAAMQEIQQVGLMREDRPGRFSWHNLVRSYAGELRDELEPSLEQQRAMERLLLHYWHTASKAPRRHEPSLEAPPWSPESPGVTQQVFPDAEAALSWFESEQHTYHSMIRYAAEHQYAEIAWRLAYALRPYQQLRARWQDWLDLATVVLQAVQHADNAQGAAYTHHSIAGALYWHARFDEALEHLDSAGRLFEQLGLARATAHLPLSTAQVLVETGRLPEAYEHAHRAQRLLRAQGDERGEAKAWYFIAVTHIGEGSVEDAREPLESAIKGSRRAGDPVGEGAALSLLGDTLKQAGNYEQALRNYERSLDLQREAGHVVNLSDGYLSLAECHLALGDEEAAEDLCARALTLVPALALANSPAGIHMRALMEQGRLPLVHGGTGE</sequence>
<feature type="domain" description="OmpR/PhoB-type" evidence="8">
    <location>
        <begin position="9"/>
        <end position="115"/>
    </location>
</feature>
<dbReference type="InterPro" id="IPR036388">
    <property type="entry name" value="WH-like_DNA-bd_sf"/>
</dbReference>
<dbReference type="GO" id="GO:0003677">
    <property type="term" value="F:DNA binding"/>
    <property type="evidence" value="ECO:0007669"/>
    <property type="project" value="UniProtKB-UniRule"/>
</dbReference>
<dbReference type="PANTHER" id="PTHR35807:SF1">
    <property type="entry name" value="TRANSCRIPTIONAL REGULATOR REDD"/>
    <property type="match status" value="1"/>
</dbReference>
<keyword evidence="5" id="KW-0802">TPR repeat</keyword>
<dbReference type="InterPro" id="IPR016032">
    <property type="entry name" value="Sig_transdc_resp-reg_C-effctor"/>
</dbReference>
<feature type="repeat" description="TPR" evidence="5">
    <location>
        <begin position="876"/>
        <end position="909"/>
    </location>
</feature>
<name>A0A919W5J5_9ACTN</name>
<keyword evidence="2" id="KW-0805">Transcription regulation</keyword>
<evidence type="ECO:0000256" key="5">
    <source>
        <dbReference type="PROSITE-ProRule" id="PRU00339"/>
    </source>
</evidence>
<keyword evidence="4" id="KW-0804">Transcription</keyword>
<comment type="caution">
    <text evidence="9">The sequence shown here is derived from an EMBL/GenBank/DDBJ whole genome shotgun (WGS) entry which is preliminary data.</text>
</comment>
<comment type="similarity">
    <text evidence="1">Belongs to the AfsR/DnrI/RedD regulatory family.</text>
</comment>
<dbReference type="PROSITE" id="PS51755">
    <property type="entry name" value="OMPR_PHOB"/>
    <property type="match status" value="1"/>
</dbReference>
<evidence type="ECO:0000256" key="1">
    <source>
        <dbReference type="ARBA" id="ARBA00005820"/>
    </source>
</evidence>
<dbReference type="InterPro" id="IPR011990">
    <property type="entry name" value="TPR-like_helical_dom_sf"/>
</dbReference>
<protein>
    <submittedName>
        <fullName evidence="9">SARP family transcriptional regulator</fullName>
    </submittedName>
</protein>
<evidence type="ECO:0000256" key="4">
    <source>
        <dbReference type="ARBA" id="ARBA00023163"/>
    </source>
</evidence>
<reference evidence="9 10" key="1">
    <citation type="submission" date="2021-03" db="EMBL/GenBank/DDBJ databases">
        <title>Whole genome shotgun sequence of Actinoplanes toevensis NBRC 105298.</title>
        <authorList>
            <person name="Komaki H."/>
            <person name="Tamura T."/>
        </authorList>
    </citation>
    <scope>NUCLEOTIDE SEQUENCE [LARGE SCALE GENOMIC DNA]</scope>
    <source>
        <strain evidence="9 10">NBRC 105298</strain>
    </source>
</reference>
<feature type="DNA-binding region" description="OmpR/PhoB-type" evidence="6">
    <location>
        <begin position="9"/>
        <end position="115"/>
    </location>
</feature>
<dbReference type="InterPro" id="IPR019734">
    <property type="entry name" value="TPR_rpt"/>
</dbReference>
<keyword evidence="10" id="KW-1185">Reference proteome</keyword>
<dbReference type="GO" id="GO:0000160">
    <property type="term" value="P:phosphorelay signal transduction system"/>
    <property type="evidence" value="ECO:0007669"/>
    <property type="project" value="InterPro"/>
</dbReference>
<accession>A0A919W5J5</accession>
<dbReference type="InterPro" id="IPR027417">
    <property type="entry name" value="P-loop_NTPase"/>
</dbReference>
<dbReference type="PROSITE" id="PS50005">
    <property type="entry name" value="TPR"/>
    <property type="match status" value="1"/>
</dbReference>
<organism evidence="9 10">
    <name type="scientific">Paractinoplanes toevensis</name>
    <dbReference type="NCBI Taxonomy" id="571911"/>
    <lineage>
        <taxon>Bacteria</taxon>
        <taxon>Bacillati</taxon>
        <taxon>Actinomycetota</taxon>
        <taxon>Actinomycetes</taxon>
        <taxon>Micromonosporales</taxon>
        <taxon>Micromonosporaceae</taxon>
        <taxon>Paractinoplanes</taxon>
    </lineage>
</organism>
<dbReference type="InterPro" id="IPR001867">
    <property type="entry name" value="OmpR/PhoB-type_DNA-bd"/>
</dbReference>
<dbReference type="SUPFAM" id="SSF46894">
    <property type="entry name" value="C-terminal effector domain of the bipartite response regulators"/>
    <property type="match status" value="1"/>
</dbReference>
<dbReference type="CDD" id="cd15831">
    <property type="entry name" value="BTAD"/>
    <property type="match status" value="1"/>
</dbReference>
<evidence type="ECO:0000256" key="6">
    <source>
        <dbReference type="PROSITE-ProRule" id="PRU01091"/>
    </source>
</evidence>
<evidence type="ECO:0000256" key="2">
    <source>
        <dbReference type="ARBA" id="ARBA00023015"/>
    </source>
</evidence>
<dbReference type="SMART" id="SM00028">
    <property type="entry name" value="TPR"/>
    <property type="match status" value="4"/>
</dbReference>
<proteinExistence type="inferred from homology"/>
<dbReference type="SMART" id="SM00862">
    <property type="entry name" value="Trans_reg_C"/>
    <property type="match status" value="1"/>
</dbReference>
<dbReference type="GO" id="GO:0006355">
    <property type="term" value="P:regulation of DNA-templated transcription"/>
    <property type="evidence" value="ECO:0007669"/>
    <property type="project" value="InterPro"/>
</dbReference>
<dbReference type="InterPro" id="IPR051677">
    <property type="entry name" value="AfsR-DnrI-RedD_regulator"/>
</dbReference>
<dbReference type="Proteomes" id="UP000677082">
    <property type="component" value="Unassembled WGS sequence"/>
</dbReference>
<dbReference type="GO" id="GO:0043531">
    <property type="term" value="F:ADP binding"/>
    <property type="evidence" value="ECO:0007669"/>
    <property type="project" value="InterPro"/>
</dbReference>
<evidence type="ECO:0000313" key="9">
    <source>
        <dbReference type="EMBL" id="GIM93035.1"/>
    </source>
</evidence>
<feature type="region of interest" description="Disordered" evidence="7">
    <location>
        <begin position="658"/>
        <end position="677"/>
    </location>
</feature>
<dbReference type="Pfam" id="PF03704">
    <property type="entry name" value="BTAD"/>
    <property type="match status" value="1"/>
</dbReference>
<dbReference type="EMBL" id="BOQN01000062">
    <property type="protein sequence ID" value="GIM93035.1"/>
    <property type="molecule type" value="Genomic_DNA"/>
</dbReference>
<dbReference type="Gene3D" id="1.25.40.10">
    <property type="entry name" value="Tetratricopeptide repeat domain"/>
    <property type="match status" value="2"/>
</dbReference>
<dbReference type="Gene3D" id="1.10.10.10">
    <property type="entry name" value="Winged helix-like DNA-binding domain superfamily/Winged helix DNA-binding domain"/>
    <property type="match status" value="1"/>
</dbReference>
<dbReference type="AlphaFoldDB" id="A0A919W5J5"/>
<dbReference type="Pfam" id="PF13424">
    <property type="entry name" value="TPR_12"/>
    <property type="match status" value="1"/>
</dbReference>
<evidence type="ECO:0000256" key="7">
    <source>
        <dbReference type="SAM" id="MobiDB-lite"/>
    </source>
</evidence>
<dbReference type="SUPFAM" id="SSF52540">
    <property type="entry name" value="P-loop containing nucleoside triphosphate hydrolases"/>
    <property type="match status" value="1"/>
</dbReference>
<gene>
    <name evidence="9" type="ORF">Ato02nite_048280</name>
</gene>
<dbReference type="PANTHER" id="PTHR35807">
    <property type="entry name" value="TRANSCRIPTIONAL REGULATOR REDD-RELATED"/>
    <property type="match status" value="1"/>
</dbReference>
<evidence type="ECO:0000313" key="10">
    <source>
        <dbReference type="Proteomes" id="UP000677082"/>
    </source>
</evidence>
<evidence type="ECO:0000256" key="3">
    <source>
        <dbReference type="ARBA" id="ARBA00023125"/>
    </source>
</evidence>
<dbReference type="SMART" id="SM01043">
    <property type="entry name" value="BTAD"/>
    <property type="match status" value="1"/>
</dbReference>
<keyword evidence="3 6" id="KW-0238">DNA-binding</keyword>
<dbReference type="InterPro" id="IPR005158">
    <property type="entry name" value="BTAD"/>
</dbReference>
<dbReference type="PRINTS" id="PR00364">
    <property type="entry name" value="DISEASERSIST"/>
</dbReference>